<evidence type="ECO:0000313" key="9">
    <source>
        <dbReference type="Proteomes" id="UP000327044"/>
    </source>
</evidence>
<evidence type="ECO:0000256" key="3">
    <source>
        <dbReference type="ARBA" id="ARBA00022692"/>
    </source>
</evidence>
<accession>A0A5N4AAR2</accession>
<dbReference type="OrthoDB" id="9993879at2759"/>
<comment type="similarity">
    <text evidence="2 7">Belongs to the tetraspanin (TM4SF) family.</text>
</comment>
<keyword evidence="3 7" id="KW-0812">Transmembrane</keyword>
<dbReference type="EMBL" id="VVIM01000008">
    <property type="protein sequence ID" value="KAB0794369.1"/>
    <property type="molecule type" value="Genomic_DNA"/>
</dbReference>
<reference evidence="8 9" key="1">
    <citation type="journal article" date="2018" name="Elife">
        <title>Firefly genomes illuminate parallel origins of bioluminescence in beetles.</title>
        <authorList>
            <person name="Fallon T.R."/>
            <person name="Lower S.E."/>
            <person name="Chang C.H."/>
            <person name="Bessho-Uehara M."/>
            <person name="Martin G.J."/>
            <person name="Bewick A.J."/>
            <person name="Behringer M."/>
            <person name="Debat H.J."/>
            <person name="Wong I."/>
            <person name="Day J.C."/>
            <person name="Suvorov A."/>
            <person name="Silva C.J."/>
            <person name="Stanger-Hall K.F."/>
            <person name="Hall D.W."/>
            <person name="Schmitz R.J."/>
            <person name="Nelson D.R."/>
            <person name="Lewis S.M."/>
            <person name="Shigenobu S."/>
            <person name="Bybee S.M."/>
            <person name="Larracuente A.M."/>
            <person name="Oba Y."/>
            <person name="Weng J.K."/>
        </authorList>
    </citation>
    <scope>NUCLEOTIDE SEQUENCE [LARGE SCALE GENOMIC DNA]</scope>
    <source>
        <strain evidence="8">1611_PpyrPB1</strain>
        <tissue evidence="8">Whole body</tissue>
    </source>
</reference>
<feature type="transmembrane region" description="Helical" evidence="7">
    <location>
        <begin position="58"/>
        <end position="77"/>
    </location>
</feature>
<dbReference type="Proteomes" id="UP000327044">
    <property type="component" value="Unassembled WGS sequence"/>
</dbReference>
<keyword evidence="4 7" id="KW-1133">Transmembrane helix</keyword>
<sequence length="230" mass="24781">MCIILDALASPIRVIFCVNTKLYIFSGVMIVIMVPVLSNTKVGTYILALRNYFDVVKVGPPALIGFGVALIVIGLLGHYGASSGSTRCLASYMFLCVGLIVLEIIVATYVLMKLPKNSGAILKDIQNKFKELIQSYYTDPEIKLAIDFVQSEFECCGSIDRFDWGGIGSTPDSCTCRGCLVSYGFGCSEYIFDLVSGKLAMVPTIAYAVLGFQVAGLVVAYFLLIILGAG</sequence>
<organism evidence="8 9">
    <name type="scientific">Photinus pyralis</name>
    <name type="common">Common eastern firefly</name>
    <name type="synonym">Lampyris pyralis</name>
    <dbReference type="NCBI Taxonomy" id="7054"/>
    <lineage>
        <taxon>Eukaryota</taxon>
        <taxon>Metazoa</taxon>
        <taxon>Ecdysozoa</taxon>
        <taxon>Arthropoda</taxon>
        <taxon>Hexapoda</taxon>
        <taxon>Insecta</taxon>
        <taxon>Pterygota</taxon>
        <taxon>Neoptera</taxon>
        <taxon>Endopterygota</taxon>
        <taxon>Coleoptera</taxon>
        <taxon>Polyphaga</taxon>
        <taxon>Elateriformia</taxon>
        <taxon>Elateroidea</taxon>
        <taxon>Lampyridae</taxon>
        <taxon>Lampyrinae</taxon>
        <taxon>Photinus</taxon>
    </lineage>
</organism>
<feature type="transmembrane region" description="Helical" evidence="7">
    <location>
        <begin position="89"/>
        <end position="112"/>
    </location>
</feature>
<dbReference type="PANTHER" id="PTHR19282:SF544">
    <property type="entry name" value="TETRASPANIN"/>
    <property type="match status" value="1"/>
</dbReference>
<evidence type="ECO:0000313" key="8">
    <source>
        <dbReference type="EMBL" id="KAB0794369.1"/>
    </source>
</evidence>
<protein>
    <recommendedName>
        <fullName evidence="7">Tetraspanin</fullName>
    </recommendedName>
</protein>
<evidence type="ECO:0000256" key="6">
    <source>
        <dbReference type="PIRSR" id="PIRSR002419-1"/>
    </source>
</evidence>
<evidence type="ECO:0000256" key="2">
    <source>
        <dbReference type="ARBA" id="ARBA00006840"/>
    </source>
</evidence>
<dbReference type="GO" id="GO:0005886">
    <property type="term" value="C:plasma membrane"/>
    <property type="evidence" value="ECO:0007669"/>
    <property type="project" value="TreeGrafter"/>
</dbReference>
<dbReference type="CDD" id="cd03127">
    <property type="entry name" value="tetraspanin_LEL"/>
    <property type="match status" value="1"/>
</dbReference>
<name>A0A5N4AAR2_PHOPY</name>
<feature type="transmembrane region" description="Helical" evidence="7">
    <location>
        <begin position="205"/>
        <end position="227"/>
    </location>
</feature>
<feature type="disulfide bond" evidence="6">
    <location>
        <begin position="156"/>
        <end position="174"/>
    </location>
</feature>
<dbReference type="InterPro" id="IPR000301">
    <property type="entry name" value="Tetraspanin_animals"/>
</dbReference>
<dbReference type="Gene3D" id="1.10.1450.10">
    <property type="entry name" value="Tetraspanin"/>
    <property type="match status" value="1"/>
</dbReference>
<feature type="disulfide bond" evidence="6">
    <location>
        <begin position="155"/>
        <end position="187"/>
    </location>
</feature>
<evidence type="ECO:0000256" key="4">
    <source>
        <dbReference type="ARBA" id="ARBA00022989"/>
    </source>
</evidence>
<dbReference type="InterPro" id="IPR008952">
    <property type="entry name" value="Tetraspanin_EC2_sf"/>
</dbReference>
<dbReference type="InParanoid" id="A0A5N4AAR2"/>
<dbReference type="AlphaFoldDB" id="A0A5N4AAR2"/>
<keyword evidence="9" id="KW-1185">Reference proteome</keyword>
<comment type="subcellular location">
    <subcellularLocation>
        <location evidence="1 7">Membrane</location>
        <topology evidence="1 7">Multi-pass membrane protein</topology>
    </subcellularLocation>
</comment>
<proteinExistence type="inferred from homology"/>
<evidence type="ECO:0000256" key="7">
    <source>
        <dbReference type="RuleBase" id="RU361218"/>
    </source>
</evidence>
<dbReference type="PANTHER" id="PTHR19282">
    <property type="entry name" value="TETRASPANIN"/>
    <property type="match status" value="1"/>
</dbReference>
<dbReference type="SUPFAM" id="SSF48652">
    <property type="entry name" value="Tetraspanin"/>
    <property type="match status" value="1"/>
</dbReference>
<evidence type="ECO:0000256" key="5">
    <source>
        <dbReference type="ARBA" id="ARBA00023136"/>
    </source>
</evidence>
<dbReference type="InterPro" id="IPR018499">
    <property type="entry name" value="Tetraspanin/Peripherin"/>
</dbReference>
<gene>
    <name evidence="8" type="ORF">PPYR_11208</name>
</gene>
<dbReference type="PRINTS" id="PR00259">
    <property type="entry name" value="TMFOUR"/>
</dbReference>
<evidence type="ECO:0000256" key="1">
    <source>
        <dbReference type="ARBA" id="ARBA00004141"/>
    </source>
</evidence>
<keyword evidence="6" id="KW-1015">Disulfide bond</keyword>
<feature type="transmembrane region" description="Helical" evidence="7">
    <location>
        <begin position="12"/>
        <end position="38"/>
    </location>
</feature>
<keyword evidence="5 7" id="KW-0472">Membrane</keyword>
<dbReference type="Pfam" id="PF00335">
    <property type="entry name" value="Tetraspanin"/>
    <property type="match status" value="1"/>
</dbReference>
<comment type="caution">
    <text evidence="8">The sequence shown here is derived from an EMBL/GenBank/DDBJ whole genome shotgun (WGS) entry which is preliminary data.</text>
</comment>
<dbReference type="PIRSF" id="PIRSF002419">
    <property type="entry name" value="Tetraspanin"/>
    <property type="match status" value="1"/>
</dbReference>